<name>A0ABR6ZQ39_9BURK</name>
<feature type="domain" description="Glycosyltransferase 2-like" evidence="1">
    <location>
        <begin position="7"/>
        <end position="151"/>
    </location>
</feature>
<accession>A0ABR6ZQ39</accession>
<reference evidence="2 3" key="1">
    <citation type="submission" date="2020-08" db="EMBL/GenBank/DDBJ databases">
        <title>Novel species isolated from subtropical streams in China.</title>
        <authorList>
            <person name="Lu H."/>
        </authorList>
    </citation>
    <scope>NUCLEOTIDE SEQUENCE [LARGE SCALE GENOMIC DNA]</scope>
    <source>
        <strain evidence="2 3">CY18W</strain>
    </source>
</reference>
<dbReference type="Gene3D" id="3.90.550.10">
    <property type="entry name" value="Spore Coat Polysaccharide Biosynthesis Protein SpsA, Chain A"/>
    <property type="match status" value="1"/>
</dbReference>
<keyword evidence="3" id="KW-1185">Reference proteome</keyword>
<dbReference type="CDD" id="cd00761">
    <property type="entry name" value="Glyco_tranf_GTA_type"/>
    <property type="match status" value="1"/>
</dbReference>
<gene>
    <name evidence="2" type="ORF">H8L32_10915</name>
</gene>
<dbReference type="InterPro" id="IPR001173">
    <property type="entry name" value="Glyco_trans_2-like"/>
</dbReference>
<dbReference type="PANTHER" id="PTHR22916:SF3">
    <property type="entry name" value="UDP-GLCNAC:BETAGAL BETA-1,3-N-ACETYLGLUCOSAMINYLTRANSFERASE-LIKE PROTEIN 1"/>
    <property type="match status" value="1"/>
</dbReference>
<dbReference type="EMBL" id="JACOGF010000004">
    <property type="protein sequence ID" value="MBC3917987.1"/>
    <property type="molecule type" value="Genomic_DNA"/>
</dbReference>
<evidence type="ECO:0000259" key="1">
    <source>
        <dbReference type="Pfam" id="PF00535"/>
    </source>
</evidence>
<dbReference type="Pfam" id="PF00535">
    <property type="entry name" value="Glycos_transf_2"/>
    <property type="match status" value="1"/>
</dbReference>
<evidence type="ECO:0000313" key="2">
    <source>
        <dbReference type="EMBL" id="MBC3917987.1"/>
    </source>
</evidence>
<evidence type="ECO:0000313" key="3">
    <source>
        <dbReference type="Proteomes" id="UP000650424"/>
    </source>
</evidence>
<sequence>MSKLALSIYIPTYNRAGLLQHLLKSIVAGMTAWPDDLELIVSDNASTDNTQEVVANFIQQGFPFISLRNAENIGADRNFCQGFSKANGKYFWVIGDDEILYQGTVNYVLEQCRSLDIGVLYLANDGFGHNEQEHILERKAPKEISARLLNSNDFFKSTNVFLTFISANVINREAVLAYTPDFDPSTELNTYLVQLTWTFTAIKACRQHLYVNSRIFAALRENSSGYRLVEVFGVNLVQMTKKHLGASIPDAERIMANAVITRFFPRQLMSQFSNAASKNKFLDEDIVDVSTKCFSAYPLFHIFLKPILTGSWLTRQIAFFCVRAFNSINRWTKYRFL</sequence>
<comment type="caution">
    <text evidence="2">The sequence shown here is derived from an EMBL/GenBank/DDBJ whole genome shotgun (WGS) entry which is preliminary data.</text>
</comment>
<dbReference type="PANTHER" id="PTHR22916">
    <property type="entry name" value="GLYCOSYLTRANSFERASE"/>
    <property type="match status" value="1"/>
</dbReference>
<dbReference type="RefSeq" id="WP_186947211.1">
    <property type="nucleotide sequence ID" value="NZ_JACOGF010000004.1"/>
</dbReference>
<dbReference type="InterPro" id="IPR029044">
    <property type="entry name" value="Nucleotide-diphossugar_trans"/>
</dbReference>
<organism evidence="2 3">
    <name type="scientific">Undibacterium hunanense</name>
    <dbReference type="NCBI Taxonomy" id="2762292"/>
    <lineage>
        <taxon>Bacteria</taxon>
        <taxon>Pseudomonadati</taxon>
        <taxon>Pseudomonadota</taxon>
        <taxon>Betaproteobacteria</taxon>
        <taxon>Burkholderiales</taxon>
        <taxon>Oxalobacteraceae</taxon>
        <taxon>Undibacterium</taxon>
    </lineage>
</organism>
<protein>
    <submittedName>
        <fullName evidence="2">Glycosyltransferase family 2 protein</fullName>
    </submittedName>
</protein>
<proteinExistence type="predicted"/>
<dbReference type="Proteomes" id="UP000650424">
    <property type="component" value="Unassembled WGS sequence"/>
</dbReference>
<dbReference type="SUPFAM" id="SSF53448">
    <property type="entry name" value="Nucleotide-diphospho-sugar transferases"/>
    <property type="match status" value="1"/>
</dbReference>